<dbReference type="PROSITE" id="PS00448">
    <property type="entry name" value="CLOS_CELLULOSOME_RPT"/>
    <property type="match status" value="1"/>
</dbReference>
<sequence length="103" mass="11114">MRSSAFSVLIAVLVVAAVVFGGFLLYKKFSVSADEVTVSSCRKADINNDSKVNSLDLNILIKAISSGSSDTQKYDINSDKKVDSTDVDAQKDCWSRSSSNLNL</sequence>
<dbReference type="EMBL" id="MWBO01000044">
    <property type="protein sequence ID" value="OQA52135.1"/>
    <property type="molecule type" value="Genomic_DNA"/>
</dbReference>
<dbReference type="InterPro" id="IPR016134">
    <property type="entry name" value="Dockerin_dom"/>
</dbReference>
<feature type="transmembrane region" description="Helical" evidence="1">
    <location>
        <begin position="6"/>
        <end position="26"/>
    </location>
</feature>
<comment type="caution">
    <text evidence="3">The sequence shown here is derived from an EMBL/GenBank/DDBJ whole genome shotgun (WGS) entry which is preliminary data.</text>
</comment>
<dbReference type="Pfam" id="PF00404">
    <property type="entry name" value="Dockerin_1"/>
    <property type="match status" value="1"/>
</dbReference>
<evidence type="ECO:0000313" key="3">
    <source>
        <dbReference type="EMBL" id="OQA52135.1"/>
    </source>
</evidence>
<proteinExistence type="predicted"/>
<dbReference type="InterPro" id="IPR036439">
    <property type="entry name" value="Dockerin_dom_sf"/>
</dbReference>
<dbReference type="Gene3D" id="1.10.1330.10">
    <property type="entry name" value="Dockerin domain"/>
    <property type="match status" value="1"/>
</dbReference>
<name>A0A1V5SCB4_9BACT</name>
<dbReference type="AlphaFoldDB" id="A0A1V5SCB4"/>
<dbReference type="InterPro" id="IPR002105">
    <property type="entry name" value="Dockerin_1_rpt"/>
</dbReference>
<feature type="domain" description="Dockerin" evidence="2">
    <location>
        <begin position="39"/>
        <end position="103"/>
    </location>
</feature>
<keyword evidence="1" id="KW-1133">Transmembrane helix</keyword>
<accession>A0A1V5SCB4</accession>
<dbReference type="Proteomes" id="UP000485367">
    <property type="component" value="Unassembled WGS sequence"/>
</dbReference>
<reference evidence="3" key="1">
    <citation type="submission" date="2017-02" db="EMBL/GenBank/DDBJ databases">
        <title>Delving into the versatile metabolic prowess of the omnipresent phylum Bacteroidetes.</title>
        <authorList>
            <person name="Nobu M.K."/>
            <person name="Mei R."/>
            <person name="Narihiro T."/>
            <person name="Kuroda K."/>
            <person name="Liu W.-T."/>
        </authorList>
    </citation>
    <scope>NUCLEOTIDE SEQUENCE</scope>
    <source>
        <strain evidence="3">ADurb.Bin280</strain>
    </source>
</reference>
<dbReference type="PROSITE" id="PS51766">
    <property type="entry name" value="DOCKERIN"/>
    <property type="match status" value="1"/>
</dbReference>
<dbReference type="GO" id="GO:0000272">
    <property type="term" value="P:polysaccharide catabolic process"/>
    <property type="evidence" value="ECO:0007669"/>
    <property type="project" value="InterPro"/>
</dbReference>
<keyword evidence="1" id="KW-0472">Membrane</keyword>
<keyword evidence="1" id="KW-0812">Transmembrane</keyword>
<dbReference type="GO" id="GO:0004553">
    <property type="term" value="F:hydrolase activity, hydrolyzing O-glycosyl compounds"/>
    <property type="evidence" value="ECO:0007669"/>
    <property type="project" value="InterPro"/>
</dbReference>
<dbReference type="SUPFAM" id="SSF63446">
    <property type="entry name" value="Type I dockerin domain"/>
    <property type="match status" value="1"/>
</dbReference>
<protein>
    <submittedName>
        <fullName evidence="3">Dockerin type I repeat protein</fullName>
    </submittedName>
</protein>
<gene>
    <name evidence="3" type="ORF">BWY43_00621</name>
</gene>
<evidence type="ECO:0000256" key="1">
    <source>
        <dbReference type="SAM" id="Phobius"/>
    </source>
</evidence>
<organism evidence="3">
    <name type="scientific">candidate division WS2 bacterium ADurb.Bin280</name>
    <dbReference type="NCBI Taxonomy" id="1852829"/>
    <lineage>
        <taxon>Bacteria</taxon>
        <taxon>candidate division WS2</taxon>
    </lineage>
</organism>
<evidence type="ECO:0000259" key="2">
    <source>
        <dbReference type="PROSITE" id="PS51766"/>
    </source>
</evidence>